<gene>
    <name evidence="2" type="ORF">MYSEV_205</name>
</gene>
<evidence type="ECO:0000313" key="3">
    <source>
        <dbReference type="Proteomes" id="UP000792671"/>
    </source>
</evidence>
<dbReference type="InterPro" id="IPR017880">
    <property type="entry name" value="KilA_N"/>
</dbReference>
<feature type="domain" description="KilA-N" evidence="1">
    <location>
        <begin position="15"/>
        <end position="83"/>
    </location>
</feature>
<dbReference type="GeneID" id="15613827"/>
<reference evidence="2 3" key="1">
    <citation type="journal article" date="2013" name="J. Virol.">
        <title>New Insights into the Evolution of Entomopoxvirinae from the Complete Genome Sequences of Four Entomopoxviruses Infecting Adoxophyes honmai, Choristoneura biennis, Choristoneura rosaceana, and Mythimna separata.</title>
        <authorList>
            <person name="Theze J."/>
            <person name="Takatsuka J."/>
            <person name="Li Z."/>
            <person name="Gallais J."/>
            <person name="Doucet D."/>
            <person name="Arif B."/>
            <person name="Nakai M."/>
            <person name="Herniou E.A."/>
        </authorList>
    </citation>
    <scope>NUCLEOTIDE SEQUENCE [LARGE SCALE GENOMIC DNA]</scope>
</reference>
<dbReference type="RefSeq" id="YP_008003722.1">
    <property type="nucleotide sequence ID" value="NC_021246.1"/>
</dbReference>
<accession>A0A916KQE1</accession>
<sequence>MNSLNDIYYENIKDSFYYGLFDDFKLIIDKNTGYFNATKLCNLDEKDLVIGYKMINLKKKINFLNKKILTTVLPVMRVLIQII</sequence>
<dbReference type="EMBL" id="HF679134">
    <property type="protein sequence ID" value="CCU56403.1"/>
    <property type="molecule type" value="Genomic_DNA"/>
</dbReference>
<name>A0A916KQE1_9POXV</name>
<dbReference type="KEGG" id="vg:15613827"/>
<proteinExistence type="predicted"/>
<dbReference type="PROSITE" id="PS51301">
    <property type="entry name" value="KILA_N"/>
    <property type="match status" value="1"/>
</dbReference>
<evidence type="ECO:0000259" key="1">
    <source>
        <dbReference type="PROSITE" id="PS51301"/>
    </source>
</evidence>
<dbReference type="Proteomes" id="UP000792671">
    <property type="component" value="Genome"/>
</dbReference>
<organism evidence="2 3">
    <name type="scientific">Mythimna separata entomopoxvirus 'L'</name>
    <dbReference type="NCBI Taxonomy" id="1293572"/>
    <lineage>
        <taxon>Viruses</taxon>
        <taxon>Varidnaviria</taxon>
        <taxon>Bamfordvirae</taxon>
        <taxon>Nucleocytoviricota</taxon>
        <taxon>Pokkesviricetes</taxon>
        <taxon>Chitovirales</taxon>
        <taxon>Poxviridae</taxon>
        <taxon>Entomopoxvirinae</taxon>
        <taxon>Betaentomopoxvirus</taxon>
        <taxon>Betaentomopoxvirus mseparata</taxon>
        <taxon>Mythimna separata entomopoxvirus</taxon>
    </lineage>
</organism>
<protein>
    <submittedName>
        <fullName evidence="2">N1R/p28-like protein</fullName>
    </submittedName>
</protein>
<keyword evidence="3" id="KW-1185">Reference proteome</keyword>
<dbReference type="OrthoDB" id="726at10240"/>
<evidence type="ECO:0000313" key="2">
    <source>
        <dbReference type="EMBL" id="CCU56403.1"/>
    </source>
</evidence>